<accession>A0ABZ0ID38</accession>
<organism evidence="2 3">
    <name type="scientific">Congregibacter brevis</name>
    <dbReference type="NCBI Taxonomy" id="3081201"/>
    <lineage>
        <taxon>Bacteria</taxon>
        <taxon>Pseudomonadati</taxon>
        <taxon>Pseudomonadota</taxon>
        <taxon>Gammaproteobacteria</taxon>
        <taxon>Cellvibrionales</taxon>
        <taxon>Halieaceae</taxon>
        <taxon>Congregibacter</taxon>
    </lineage>
</organism>
<dbReference type="PANTHER" id="PTHR44051:SF8">
    <property type="entry name" value="GLUTATHIONE S-TRANSFERASE GSTA"/>
    <property type="match status" value="1"/>
</dbReference>
<dbReference type="SUPFAM" id="SSF52833">
    <property type="entry name" value="Thioredoxin-like"/>
    <property type="match status" value="1"/>
</dbReference>
<dbReference type="InterPro" id="IPR036249">
    <property type="entry name" value="Thioredoxin-like_sf"/>
</dbReference>
<protein>
    <submittedName>
        <fullName evidence="2">Glutathione S-transferase family protein</fullName>
    </submittedName>
</protein>
<gene>
    <name evidence="2" type="ORF">R0137_00310</name>
</gene>
<evidence type="ECO:0000313" key="3">
    <source>
        <dbReference type="Proteomes" id="UP001626549"/>
    </source>
</evidence>
<dbReference type="Gene3D" id="1.20.1050.10">
    <property type="match status" value="1"/>
</dbReference>
<dbReference type="InterPro" id="IPR040079">
    <property type="entry name" value="Glutathione_S-Trfase"/>
</dbReference>
<proteinExistence type="predicted"/>
<dbReference type="InterPro" id="IPR004045">
    <property type="entry name" value="Glutathione_S-Trfase_N"/>
</dbReference>
<dbReference type="InterPro" id="IPR036282">
    <property type="entry name" value="Glutathione-S-Trfase_C_sf"/>
</dbReference>
<dbReference type="CDD" id="cd03046">
    <property type="entry name" value="GST_N_GTT1_like"/>
    <property type="match status" value="1"/>
</dbReference>
<dbReference type="PANTHER" id="PTHR44051">
    <property type="entry name" value="GLUTATHIONE S-TRANSFERASE-RELATED"/>
    <property type="match status" value="1"/>
</dbReference>
<dbReference type="SUPFAM" id="SSF47616">
    <property type="entry name" value="GST C-terminal domain-like"/>
    <property type="match status" value="1"/>
</dbReference>
<dbReference type="EMBL" id="CP136865">
    <property type="protein sequence ID" value="WOJ97030.1"/>
    <property type="molecule type" value="Genomic_DNA"/>
</dbReference>
<name>A0ABZ0ID38_9GAMM</name>
<dbReference type="SFLD" id="SFLDS00019">
    <property type="entry name" value="Glutathione_Transferase_(cytos"/>
    <property type="match status" value="1"/>
</dbReference>
<sequence>MKIQALKLFHFPGSRSARVRWALLETYGDEFELATMKLLEGEQYAADFLEMNPNHAVPVLQITWDDGSVQNMLESTAMVEWLADAFPDKQLAPASGLSPQRADYLQMLQLGGNWMDSMLWQLRMHRDLLSESDSDQRTIDRAMEKIKTEVEPQLLSRLSAFEHICGDQFSAADIVIGHNVNWARAYGMCQDDTFKDYASRLAARPAFRQAFDDVVRK</sequence>
<dbReference type="Gene3D" id="3.40.30.10">
    <property type="entry name" value="Glutaredoxin"/>
    <property type="match status" value="1"/>
</dbReference>
<evidence type="ECO:0000313" key="2">
    <source>
        <dbReference type="EMBL" id="WOJ97030.1"/>
    </source>
</evidence>
<dbReference type="RefSeq" id="WP_407327718.1">
    <property type="nucleotide sequence ID" value="NZ_CP136865.1"/>
</dbReference>
<dbReference type="Proteomes" id="UP001626549">
    <property type="component" value="Chromosome"/>
</dbReference>
<feature type="domain" description="GST N-terminal" evidence="1">
    <location>
        <begin position="8"/>
        <end position="89"/>
    </location>
</feature>
<evidence type="ECO:0000259" key="1">
    <source>
        <dbReference type="Pfam" id="PF13417"/>
    </source>
</evidence>
<dbReference type="SFLD" id="SFLDG00358">
    <property type="entry name" value="Main_(cytGST)"/>
    <property type="match status" value="1"/>
</dbReference>
<keyword evidence="3" id="KW-1185">Reference proteome</keyword>
<reference evidence="2 3" key="1">
    <citation type="submission" date="2023-10" db="EMBL/GenBank/DDBJ databases">
        <title>Two novel species belonging to the OM43/NOR5 clade.</title>
        <authorList>
            <person name="Park M."/>
        </authorList>
    </citation>
    <scope>NUCLEOTIDE SEQUENCE [LARGE SCALE GENOMIC DNA]</scope>
    <source>
        <strain evidence="2 3">IMCC45268</strain>
    </source>
</reference>
<dbReference type="Pfam" id="PF13417">
    <property type="entry name" value="GST_N_3"/>
    <property type="match status" value="1"/>
</dbReference>